<sequence length="224" mass="24235">MRKVVVGAMVSMDGVMQAPGGPEEDPTGGFTFGGWTAVLGDDPVFGEALGKLFDEPFDLLLGRRTYEIFAAYWPYAEGGPSDDIARIFNRVTKYVATRKGMDLTWNGSRTLRDAVKDVAKLKQEDGPTLLTQGSTELVHALLSAGLVDEICTFTFPLLLGKGKRLFNADSQPRTFKLTHSAVSPNGLVAATYVRGGEVKTGTVGGPVEPSTAELARRERLRHED</sequence>
<dbReference type="SUPFAM" id="SSF53597">
    <property type="entry name" value="Dihydrofolate reductase-like"/>
    <property type="match status" value="1"/>
</dbReference>
<dbReference type="OrthoDB" id="7342392at2"/>
<dbReference type="EMBL" id="LT828648">
    <property type="protein sequence ID" value="SLM49814.1"/>
    <property type="molecule type" value="Genomic_DNA"/>
</dbReference>
<dbReference type="STRING" id="1325564.NSJP_3647"/>
<name>A0A1W1I9X0_9BACT</name>
<dbReference type="KEGG" id="nja:NSJP_3647"/>
<accession>A0A1W1I9X0</accession>
<feature type="compositionally biased region" description="Basic and acidic residues" evidence="1">
    <location>
        <begin position="214"/>
        <end position="224"/>
    </location>
</feature>
<dbReference type="RefSeq" id="WP_080887986.1">
    <property type="nucleotide sequence ID" value="NZ_LT828648.1"/>
</dbReference>
<dbReference type="Proteomes" id="UP000192042">
    <property type="component" value="Chromosome I"/>
</dbReference>
<gene>
    <name evidence="3" type="ORF">NSJP_3647</name>
</gene>
<evidence type="ECO:0000259" key="2">
    <source>
        <dbReference type="Pfam" id="PF01872"/>
    </source>
</evidence>
<protein>
    <submittedName>
        <fullName evidence="3">Deaminase</fullName>
    </submittedName>
</protein>
<dbReference type="GO" id="GO:0009231">
    <property type="term" value="P:riboflavin biosynthetic process"/>
    <property type="evidence" value="ECO:0007669"/>
    <property type="project" value="InterPro"/>
</dbReference>
<dbReference type="Pfam" id="PF01872">
    <property type="entry name" value="RibD_C"/>
    <property type="match status" value="1"/>
</dbReference>
<evidence type="ECO:0000313" key="4">
    <source>
        <dbReference type="Proteomes" id="UP000192042"/>
    </source>
</evidence>
<dbReference type="PANTHER" id="PTHR38011:SF2">
    <property type="entry name" value="BIFUNCTIONAL DEAMINASE-REDUCTASE DOMAIN PROTEIN"/>
    <property type="match status" value="1"/>
</dbReference>
<dbReference type="Gene3D" id="3.40.430.10">
    <property type="entry name" value="Dihydrofolate Reductase, subunit A"/>
    <property type="match status" value="1"/>
</dbReference>
<dbReference type="InterPro" id="IPR002734">
    <property type="entry name" value="RibDG_C"/>
</dbReference>
<organism evidence="3 4">
    <name type="scientific">Nitrospira japonica</name>
    <dbReference type="NCBI Taxonomy" id="1325564"/>
    <lineage>
        <taxon>Bacteria</taxon>
        <taxon>Pseudomonadati</taxon>
        <taxon>Nitrospirota</taxon>
        <taxon>Nitrospiria</taxon>
        <taxon>Nitrospirales</taxon>
        <taxon>Nitrospiraceae</taxon>
        <taxon>Nitrospira</taxon>
    </lineage>
</organism>
<feature type="domain" description="Bacterial bifunctional deaminase-reductase C-terminal" evidence="2">
    <location>
        <begin position="2"/>
        <end position="188"/>
    </location>
</feature>
<proteinExistence type="predicted"/>
<reference evidence="3 4" key="1">
    <citation type="submission" date="2017-03" db="EMBL/GenBank/DDBJ databases">
        <authorList>
            <person name="Afonso C.L."/>
            <person name="Miller P.J."/>
            <person name="Scott M.A."/>
            <person name="Spackman E."/>
            <person name="Goraichik I."/>
            <person name="Dimitrov K.M."/>
            <person name="Suarez D.L."/>
            <person name="Swayne D.E."/>
        </authorList>
    </citation>
    <scope>NUCLEOTIDE SEQUENCE [LARGE SCALE GENOMIC DNA]</scope>
    <source>
        <strain evidence="3">Genome sequencing of Nitrospira japonica strain NJ11</strain>
    </source>
</reference>
<dbReference type="InterPro" id="IPR050765">
    <property type="entry name" value="Riboflavin_Biosynth_HTPR"/>
</dbReference>
<keyword evidence="4" id="KW-1185">Reference proteome</keyword>
<dbReference type="AlphaFoldDB" id="A0A1W1I9X0"/>
<dbReference type="InterPro" id="IPR024072">
    <property type="entry name" value="DHFR-like_dom_sf"/>
</dbReference>
<dbReference type="PANTHER" id="PTHR38011">
    <property type="entry name" value="DIHYDROFOLATE REDUCTASE FAMILY PROTEIN (AFU_ORTHOLOGUE AFUA_8G06820)"/>
    <property type="match status" value="1"/>
</dbReference>
<evidence type="ECO:0000256" key="1">
    <source>
        <dbReference type="SAM" id="MobiDB-lite"/>
    </source>
</evidence>
<feature type="region of interest" description="Disordered" evidence="1">
    <location>
        <begin position="200"/>
        <end position="224"/>
    </location>
</feature>
<dbReference type="GO" id="GO:0008703">
    <property type="term" value="F:5-amino-6-(5-phosphoribosylamino)uracil reductase activity"/>
    <property type="evidence" value="ECO:0007669"/>
    <property type="project" value="InterPro"/>
</dbReference>
<evidence type="ECO:0000313" key="3">
    <source>
        <dbReference type="EMBL" id="SLM49814.1"/>
    </source>
</evidence>